<evidence type="ECO:0000313" key="2">
    <source>
        <dbReference type="EMBL" id="CAD7639496.1"/>
    </source>
</evidence>
<gene>
    <name evidence="2" type="ORF">OSB1V03_LOCUS17822</name>
</gene>
<proteinExistence type="predicted"/>
<feature type="transmembrane region" description="Helical" evidence="1">
    <location>
        <begin position="28"/>
        <end position="50"/>
    </location>
</feature>
<name>A0A7R9LD51_9ACAR</name>
<dbReference type="EMBL" id="OC876722">
    <property type="protein sequence ID" value="CAD7639496.1"/>
    <property type="molecule type" value="Genomic_DNA"/>
</dbReference>
<reference evidence="2" key="1">
    <citation type="submission" date="2020-11" db="EMBL/GenBank/DDBJ databases">
        <authorList>
            <person name="Tran Van P."/>
        </authorList>
    </citation>
    <scope>NUCLEOTIDE SEQUENCE</scope>
</reference>
<dbReference type="EMBL" id="CAJPIZ010022147">
    <property type="protein sequence ID" value="CAG2117869.1"/>
    <property type="molecule type" value="Genomic_DNA"/>
</dbReference>
<evidence type="ECO:0000256" key="1">
    <source>
        <dbReference type="SAM" id="Phobius"/>
    </source>
</evidence>
<sequence>MKHFIQPGSAIPLICMGILELRYHHDDLWAPILSAMCGFVMLCHAVLIAMTMYGDPGWHKFYGFIRNSLYRPFGFCTDTSDYQPI</sequence>
<organism evidence="2">
    <name type="scientific">Medioppia subpectinata</name>
    <dbReference type="NCBI Taxonomy" id="1979941"/>
    <lineage>
        <taxon>Eukaryota</taxon>
        <taxon>Metazoa</taxon>
        <taxon>Ecdysozoa</taxon>
        <taxon>Arthropoda</taxon>
        <taxon>Chelicerata</taxon>
        <taxon>Arachnida</taxon>
        <taxon>Acari</taxon>
        <taxon>Acariformes</taxon>
        <taxon>Sarcoptiformes</taxon>
        <taxon>Oribatida</taxon>
        <taxon>Brachypylina</taxon>
        <taxon>Oppioidea</taxon>
        <taxon>Oppiidae</taxon>
        <taxon>Medioppia</taxon>
    </lineage>
</organism>
<keyword evidence="1" id="KW-0472">Membrane</keyword>
<dbReference type="OrthoDB" id="10411987at2759"/>
<protein>
    <submittedName>
        <fullName evidence="2">Uncharacterized protein</fullName>
    </submittedName>
</protein>
<accession>A0A7R9LD51</accession>
<keyword evidence="1" id="KW-0812">Transmembrane</keyword>
<dbReference type="Proteomes" id="UP000759131">
    <property type="component" value="Unassembled WGS sequence"/>
</dbReference>
<evidence type="ECO:0000313" key="3">
    <source>
        <dbReference type="Proteomes" id="UP000759131"/>
    </source>
</evidence>
<keyword evidence="3" id="KW-1185">Reference proteome</keyword>
<keyword evidence="1" id="KW-1133">Transmembrane helix</keyword>
<dbReference type="AlphaFoldDB" id="A0A7R9LD51"/>